<evidence type="ECO:0000313" key="1">
    <source>
        <dbReference type="Ensembl" id="ENSCAFP00000048249.1"/>
    </source>
</evidence>
<dbReference type="Ensembl" id="ENSCAFT00000070257.2">
    <property type="protein sequence ID" value="ENSCAFP00000048249.1"/>
    <property type="gene ID" value="ENSCAFG00000042121.2"/>
</dbReference>
<dbReference type="Ensembl" id="ENSCAFT00030019802.1">
    <property type="protein sequence ID" value="ENSCAFP00030017270.1"/>
    <property type="gene ID" value="ENSCAFG00030010725.1"/>
</dbReference>
<dbReference type="OrthoDB" id="10421274at2759"/>
<evidence type="ECO:0000313" key="3">
    <source>
        <dbReference type="Ensembl" id="ENSCAFP00040025258.1"/>
    </source>
</evidence>
<name>A0A8C0SRV2_CANLF</name>
<proteinExistence type="predicted"/>
<dbReference type="Ensembl" id="ENSCAFT00040029071.1">
    <property type="protein sequence ID" value="ENSCAFP00040025258.1"/>
    <property type="gene ID" value="ENSCAFG00040015810.1"/>
</dbReference>
<dbReference type="Proteomes" id="UP000694542">
    <property type="component" value="Chromosome 6"/>
</dbReference>
<reference evidence="3" key="4">
    <citation type="submission" date="2025-05" db="UniProtKB">
        <authorList>
            <consortium name="Ensembl"/>
        </authorList>
    </citation>
    <scope>IDENTIFICATION</scope>
</reference>
<dbReference type="Proteomes" id="UP000694429">
    <property type="component" value="Chromosome 6"/>
</dbReference>
<protein>
    <submittedName>
        <fullName evidence="3">Uncharacterized protein</fullName>
    </submittedName>
</protein>
<reference evidence="1 4" key="1">
    <citation type="journal article" date="2005" name="Nature">
        <title>Genome sequence, comparative analysis and haplotype structure of the domestic dog.</title>
        <authorList>
            <consortium name="Broad Sequencing Platform"/>
            <person name="Lindblad-Toh K."/>
            <person name="Wade C.M."/>
            <person name="Mikkelsen T.S."/>
            <person name="Karlsson E.K."/>
            <person name="Jaffe D.B."/>
            <person name="Kamal M."/>
            <person name="Clamp M."/>
            <person name="Chang J.L."/>
            <person name="Kulbokas E.J. III"/>
            <person name="Zody M.C."/>
            <person name="Mauceli E."/>
            <person name="Xie X."/>
            <person name="Breen M."/>
            <person name="Wayne R.K."/>
            <person name="Ostrander E.A."/>
            <person name="Ponting C.P."/>
            <person name="Galibert F."/>
            <person name="Smith D.R."/>
            <person name="DeJong P.J."/>
            <person name="Kirkness E."/>
            <person name="Alvarez P."/>
            <person name="Biagi T."/>
            <person name="Brockman W."/>
            <person name="Butler J."/>
            <person name="Chin C.W."/>
            <person name="Cook A."/>
            <person name="Cuff J."/>
            <person name="Daly M.J."/>
            <person name="DeCaprio D."/>
            <person name="Gnerre S."/>
            <person name="Grabherr M."/>
            <person name="Kellis M."/>
            <person name="Kleber M."/>
            <person name="Bardeleben C."/>
            <person name="Goodstadt L."/>
            <person name="Heger A."/>
            <person name="Hitte C."/>
            <person name="Kim L."/>
            <person name="Koepfli K.P."/>
            <person name="Parker H.G."/>
            <person name="Pollinger J.P."/>
            <person name="Searle S.M."/>
            <person name="Sutter N.B."/>
            <person name="Thomas R."/>
            <person name="Webber C."/>
            <person name="Baldwin J."/>
            <person name="Abebe A."/>
            <person name="Abouelleil A."/>
            <person name="Aftuck L."/>
            <person name="Ait-Zahra M."/>
            <person name="Aldredge T."/>
            <person name="Allen N."/>
            <person name="An P."/>
            <person name="Anderson S."/>
            <person name="Antoine C."/>
            <person name="Arachchi H."/>
            <person name="Aslam A."/>
            <person name="Ayotte L."/>
            <person name="Bachantsang P."/>
            <person name="Barry A."/>
            <person name="Bayul T."/>
            <person name="Benamara M."/>
            <person name="Berlin A."/>
            <person name="Bessette D."/>
            <person name="Blitshteyn B."/>
            <person name="Bloom T."/>
            <person name="Blye J."/>
            <person name="Boguslavskiy L."/>
            <person name="Bonnet C."/>
            <person name="Boukhgalter B."/>
            <person name="Brown A."/>
            <person name="Cahill P."/>
            <person name="Calixte N."/>
            <person name="Camarata J."/>
            <person name="Cheshatsang Y."/>
            <person name="Chu J."/>
            <person name="Citroen M."/>
            <person name="Collymore A."/>
            <person name="Cooke P."/>
            <person name="Dawoe T."/>
            <person name="Daza R."/>
            <person name="Decktor K."/>
            <person name="DeGray S."/>
            <person name="Dhargay N."/>
            <person name="Dooley K."/>
            <person name="Dooley K."/>
            <person name="Dorje P."/>
            <person name="Dorjee K."/>
            <person name="Dorris L."/>
            <person name="Duffey N."/>
            <person name="Dupes A."/>
            <person name="Egbiremolen O."/>
            <person name="Elong R."/>
            <person name="Falk J."/>
            <person name="Farina A."/>
            <person name="Faro S."/>
            <person name="Ferguson D."/>
            <person name="Ferreira P."/>
            <person name="Fisher S."/>
            <person name="FitzGerald M."/>
            <person name="Foley K."/>
            <person name="Foley C."/>
            <person name="Franke A."/>
            <person name="Friedrich D."/>
            <person name="Gage D."/>
            <person name="Garber M."/>
            <person name="Gearin G."/>
            <person name="Giannoukos G."/>
            <person name="Goode T."/>
            <person name="Goyette A."/>
            <person name="Graham J."/>
            <person name="Grandbois E."/>
            <person name="Gyaltsen K."/>
            <person name="Hafez N."/>
            <person name="Hagopian D."/>
            <person name="Hagos B."/>
            <person name="Hall J."/>
            <person name="Healy C."/>
            <person name="Hegarty R."/>
            <person name="Honan T."/>
            <person name="Horn A."/>
            <person name="Houde N."/>
            <person name="Hughes L."/>
            <person name="Hunnicutt L."/>
            <person name="Husby M."/>
            <person name="Jester B."/>
            <person name="Jones C."/>
            <person name="Kamat A."/>
            <person name="Kanga B."/>
            <person name="Kells C."/>
            <person name="Khazanovich D."/>
            <person name="Kieu A.C."/>
            <person name="Kisner P."/>
            <person name="Kumar M."/>
            <person name="Lance K."/>
            <person name="Landers T."/>
            <person name="Lara M."/>
            <person name="Lee W."/>
            <person name="Leger J.P."/>
            <person name="Lennon N."/>
            <person name="Leuper L."/>
            <person name="LeVine S."/>
            <person name="Liu J."/>
            <person name="Liu X."/>
            <person name="Lokyitsang Y."/>
            <person name="Lokyitsang T."/>
            <person name="Lui A."/>
            <person name="Macdonald J."/>
            <person name="Major J."/>
            <person name="Marabella R."/>
            <person name="Maru K."/>
            <person name="Matthews C."/>
            <person name="McDonough S."/>
            <person name="Mehta T."/>
            <person name="Meldrim J."/>
            <person name="Melnikov A."/>
            <person name="Meneus L."/>
            <person name="Mihalev A."/>
            <person name="Mihova T."/>
            <person name="Miller K."/>
            <person name="Mittelman R."/>
            <person name="Mlenga V."/>
            <person name="Mulrain L."/>
            <person name="Munson G."/>
            <person name="Navidi A."/>
            <person name="Naylor J."/>
            <person name="Nguyen T."/>
            <person name="Nguyen N."/>
            <person name="Nguyen C."/>
            <person name="Nguyen T."/>
            <person name="Nicol R."/>
            <person name="Norbu N."/>
            <person name="Norbu C."/>
            <person name="Novod N."/>
            <person name="Nyima T."/>
            <person name="Olandt P."/>
            <person name="O'Neill B."/>
            <person name="O'Neill K."/>
            <person name="Osman S."/>
            <person name="Oyono L."/>
            <person name="Patti C."/>
            <person name="Perrin D."/>
            <person name="Phunkhang P."/>
            <person name="Pierre F."/>
            <person name="Priest M."/>
            <person name="Rachupka A."/>
            <person name="Raghuraman S."/>
            <person name="Rameau R."/>
            <person name="Ray V."/>
            <person name="Raymond C."/>
            <person name="Rege F."/>
            <person name="Rise C."/>
            <person name="Rogers J."/>
            <person name="Rogov P."/>
            <person name="Sahalie J."/>
            <person name="Settipalli S."/>
            <person name="Sharpe T."/>
            <person name="Shea T."/>
            <person name="Sheehan M."/>
            <person name="Sherpa N."/>
            <person name="Shi J."/>
            <person name="Shih D."/>
            <person name="Sloan J."/>
            <person name="Smith C."/>
            <person name="Sparrow T."/>
            <person name="Stalker J."/>
            <person name="Stange-Thomann N."/>
            <person name="Stavropoulos S."/>
            <person name="Stone C."/>
            <person name="Stone S."/>
            <person name="Sykes S."/>
            <person name="Tchuinga P."/>
            <person name="Tenzing P."/>
            <person name="Tesfaye S."/>
            <person name="Thoulutsang D."/>
            <person name="Thoulutsang Y."/>
            <person name="Topham K."/>
            <person name="Topping I."/>
            <person name="Tsamla T."/>
            <person name="Vassiliev H."/>
            <person name="Venkataraman V."/>
            <person name="Vo A."/>
            <person name="Wangchuk T."/>
            <person name="Wangdi T."/>
            <person name="Weiand M."/>
            <person name="Wilkinson J."/>
            <person name="Wilson A."/>
            <person name="Yadav S."/>
            <person name="Yang S."/>
            <person name="Yang X."/>
            <person name="Young G."/>
            <person name="Yu Q."/>
            <person name="Zainoun J."/>
            <person name="Zembek L."/>
            <person name="Zimmer A."/>
            <person name="Lander E.S."/>
        </authorList>
    </citation>
    <scope>NUCLEOTIDE SEQUENCE [LARGE SCALE GENOMIC DNA]</scope>
    <source>
        <strain evidence="1">Boxer</strain>
    </source>
</reference>
<accession>A0A8C0SRV2</accession>
<evidence type="ECO:0000313" key="2">
    <source>
        <dbReference type="Ensembl" id="ENSCAFP00030017270.1"/>
    </source>
</evidence>
<reference evidence="3" key="2">
    <citation type="submission" date="2018-10" db="EMBL/GenBank/DDBJ databases">
        <title>De novo assembly of a Great Dane genome.</title>
        <authorList>
            <person name="Kidd J.M."/>
            <person name="Pendleton A.L."/>
            <person name="Shen F."/>
            <person name="Emery S."/>
        </authorList>
    </citation>
    <scope>NUCLEOTIDE SEQUENCE [LARGE SCALE GENOMIC DNA]</scope>
    <source>
        <strain evidence="3">Great Dane</strain>
    </source>
</reference>
<evidence type="ECO:0000313" key="4">
    <source>
        <dbReference type="Proteomes" id="UP000002254"/>
    </source>
</evidence>
<dbReference type="Proteomes" id="UP000002254">
    <property type="component" value="Chromosome 6"/>
</dbReference>
<dbReference type="AlphaFoldDB" id="A0A8C0SRV2"/>
<evidence type="ECO:0000313" key="5">
    <source>
        <dbReference type="Proteomes" id="UP000694542"/>
    </source>
</evidence>
<organism evidence="3 5">
    <name type="scientific">Canis lupus familiaris</name>
    <name type="common">Dog</name>
    <name type="synonym">Canis familiaris</name>
    <dbReference type="NCBI Taxonomy" id="9615"/>
    <lineage>
        <taxon>Eukaryota</taxon>
        <taxon>Metazoa</taxon>
        <taxon>Chordata</taxon>
        <taxon>Craniata</taxon>
        <taxon>Vertebrata</taxon>
        <taxon>Euteleostomi</taxon>
        <taxon>Mammalia</taxon>
        <taxon>Eutheria</taxon>
        <taxon>Laurasiatheria</taxon>
        <taxon>Carnivora</taxon>
        <taxon>Caniformia</taxon>
        <taxon>Canidae</taxon>
        <taxon>Canis</taxon>
    </lineage>
</organism>
<sequence>MMEINLRLYLTTSPCNSIDVLVTIKIFMPTTVAIRKKYVFFCLVLSPFRISWGVKRNLPFHHLLLSEFLGL</sequence>
<reference evidence="2" key="3">
    <citation type="submission" date="2019-03" db="EMBL/GenBank/DDBJ databases">
        <authorList>
            <person name="Warren W.C."/>
            <person name="Johnson G.S."/>
        </authorList>
    </citation>
    <scope>NUCLEOTIDE SEQUENCE [LARGE SCALE GENOMIC DNA]</scope>
    <source>
        <strain evidence="2">Basenji</strain>
    </source>
</reference>